<evidence type="ECO:0000256" key="7">
    <source>
        <dbReference type="ARBA" id="ARBA00035120"/>
    </source>
</evidence>
<dbReference type="OrthoDB" id="9815830at2"/>
<dbReference type="RefSeq" id="WP_062292108.1">
    <property type="nucleotide sequence ID" value="NZ_CP012036.1"/>
</dbReference>
<dbReference type="Pfam" id="PF02537">
    <property type="entry name" value="CRCB"/>
    <property type="match status" value="1"/>
</dbReference>
<sequence length="127" mass="13812">MNLIIDVPLAISLGAVPGALSRYYLTILFGRWFGLTFPYGTLFINVSGAFLMGFFATLVSKFAISSTVSLLIAVGFLGSYTTFSTYALDTSNLLRTKNYQAALLYWSGTPILGFISIELGILFAKIL</sequence>
<dbReference type="HAMAP" id="MF_00454">
    <property type="entry name" value="FluC"/>
    <property type="match status" value="1"/>
</dbReference>
<name>A0A0M4T1U5_9NOSO</name>
<evidence type="ECO:0000256" key="10">
    <source>
        <dbReference type="HAMAP-Rule" id="MF_00454"/>
    </source>
</evidence>
<keyword evidence="6 10" id="KW-0407">Ion channel</keyword>
<keyword evidence="10" id="KW-0813">Transport</keyword>
<dbReference type="GO" id="GO:0005886">
    <property type="term" value="C:plasma membrane"/>
    <property type="evidence" value="ECO:0007669"/>
    <property type="project" value="UniProtKB-SubCell"/>
</dbReference>
<comment type="function">
    <text evidence="9 10">Fluoride-specific ion channel. Important for reducing fluoride concentration in the cell, thus reducing its toxicity.</text>
</comment>
<dbReference type="InterPro" id="IPR003691">
    <property type="entry name" value="FluC"/>
</dbReference>
<evidence type="ECO:0000313" key="12">
    <source>
        <dbReference type="Proteomes" id="UP000062645"/>
    </source>
</evidence>
<evidence type="ECO:0000256" key="5">
    <source>
        <dbReference type="ARBA" id="ARBA00023136"/>
    </source>
</evidence>
<keyword evidence="4 10" id="KW-1133">Transmembrane helix</keyword>
<feature type="binding site" evidence="10">
    <location>
        <position position="78"/>
    </location>
    <ligand>
        <name>Na(+)</name>
        <dbReference type="ChEBI" id="CHEBI:29101"/>
        <note>structural</note>
    </ligand>
</feature>
<dbReference type="KEGG" id="npz:ACX27_11155"/>
<keyword evidence="10" id="KW-0915">Sodium</keyword>
<dbReference type="GO" id="GO:0062054">
    <property type="term" value="F:fluoride channel activity"/>
    <property type="evidence" value="ECO:0007669"/>
    <property type="project" value="UniProtKB-UniRule"/>
</dbReference>
<accession>A0A0M4T1U5</accession>
<proteinExistence type="inferred from homology"/>
<comment type="catalytic activity">
    <reaction evidence="8">
        <text>fluoride(in) = fluoride(out)</text>
        <dbReference type="Rhea" id="RHEA:76159"/>
        <dbReference type="ChEBI" id="CHEBI:17051"/>
    </reaction>
    <physiologicalReaction direction="left-to-right" evidence="8">
        <dbReference type="Rhea" id="RHEA:76160"/>
    </physiologicalReaction>
</comment>
<dbReference type="PANTHER" id="PTHR28259:SF1">
    <property type="entry name" value="FLUORIDE EXPORT PROTEIN 1-RELATED"/>
    <property type="match status" value="1"/>
</dbReference>
<evidence type="ECO:0000256" key="4">
    <source>
        <dbReference type="ARBA" id="ARBA00022989"/>
    </source>
</evidence>
<dbReference type="PANTHER" id="PTHR28259">
    <property type="entry name" value="FLUORIDE EXPORT PROTEIN 1-RELATED"/>
    <property type="match status" value="1"/>
</dbReference>
<feature type="transmembrane region" description="Helical" evidence="10">
    <location>
        <begin position="7"/>
        <end position="25"/>
    </location>
</feature>
<keyword evidence="2 10" id="KW-1003">Cell membrane</keyword>
<evidence type="ECO:0000256" key="8">
    <source>
        <dbReference type="ARBA" id="ARBA00035585"/>
    </source>
</evidence>
<evidence type="ECO:0000256" key="2">
    <source>
        <dbReference type="ARBA" id="ARBA00022475"/>
    </source>
</evidence>
<dbReference type="GO" id="GO:0140114">
    <property type="term" value="P:cellular detoxification of fluoride"/>
    <property type="evidence" value="ECO:0007669"/>
    <property type="project" value="UniProtKB-UniRule"/>
</dbReference>
<dbReference type="GO" id="GO:0046872">
    <property type="term" value="F:metal ion binding"/>
    <property type="evidence" value="ECO:0007669"/>
    <property type="project" value="UniProtKB-KW"/>
</dbReference>
<feature type="transmembrane region" description="Helical" evidence="10">
    <location>
        <begin position="62"/>
        <end position="83"/>
    </location>
</feature>
<protein>
    <recommendedName>
        <fullName evidence="10">Fluoride-specific ion channel FluC</fullName>
    </recommendedName>
</protein>
<dbReference type="EMBL" id="CP012036">
    <property type="protein sequence ID" value="ALF53270.1"/>
    <property type="molecule type" value="Genomic_DNA"/>
</dbReference>
<dbReference type="AlphaFoldDB" id="A0A0M4T1U5"/>
<keyword evidence="10" id="KW-0479">Metal-binding</keyword>
<dbReference type="NCBIfam" id="TIGR00494">
    <property type="entry name" value="crcB"/>
    <property type="match status" value="1"/>
</dbReference>
<feature type="transmembrane region" description="Helical" evidence="10">
    <location>
        <begin position="103"/>
        <end position="124"/>
    </location>
</feature>
<keyword evidence="3 10" id="KW-0812">Transmembrane</keyword>
<comment type="activity regulation">
    <text evidence="10">Na(+) is not transported, but it plays an essential structural role and its presence is essential for fluoride channel function.</text>
</comment>
<evidence type="ECO:0000256" key="9">
    <source>
        <dbReference type="ARBA" id="ARBA00049940"/>
    </source>
</evidence>
<gene>
    <name evidence="10" type="primary">fluC</name>
    <name evidence="10" type="synonym">crcB</name>
    <name evidence="11" type="ORF">ACX27_11155</name>
</gene>
<keyword evidence="12" id="KW-1185">Reference proteome</keyword>
<organism evidence="11 12">
    <name type="scientific">Nostoc piscinale CENA21</name>
    <dbReference type="NCBI Taxonomy" id="224013"/>
    <lineage>
        <taxon>Bacteria</taxon>
        <taxon>Bacillati</taxon>
        <taxon>Cyanobacteriota</taxon>
        <taxon>Cyanophyceae</taxon>
        <taxon>Nostocales</taxon>
        <taxon>Nostocaceae</taxon>
        <taxon>Nostoc</taxon>
    </lineage>
</organism>
<feature type="binding site" evidence="10">
    <location>
        <position position="81"/>
    </location>
    <ligand>
        <name>Na(+)</name>
        <dbReference type="ChEBI" id="CHEBI:29101"/>
        <note>structural</note>
    </ligand>
</feature>
<feature type="transmembrane region" description="Helical" evidence="10">
    <location>
        <begin position="37"/>
        <end position="55"/>
    </location>
</feature>
<reference evidence="12" key="1">
    <citation type="submission" date="2015-07" db="EMBL/GenBank/DDBJ databases">
        <title>Genome Of Nitrogen-Fixing Cyanobacterium Nostoc piscinale CENA21 From Solimoes/Amazon River Floodplain Sediments And Comparative Genomics To Uncover Biosynthetic Natural Products Potential.</title>
        <authorList>
            <person name="Leao T.F."/>
            <person name="Leao P.N."/>
            <person name="Guimaraes P.I."/>
            <person name="de Melo A.G.C."/>
            <person name="Ramos R.T.J."/>
            <person name="Silva A."/>
            <person name="Fiore M.F."/>
            <person name="Schneider M.P.C."/>
        </authorList>
    </citation>
    <scope>NUCLEOTIDE SEQUENCE [LARGE SCALE GENOMIC DNA]</scope>
    <source>
        <strain evidence="12">CENA21</strain>
    </source>
</reference>
<evidence type="ECO:0000313" key="11">
    <source>
        <dbReference type="EMBL" id="ALF53270.1"/>
    </source>
</evidence>
<keyword evidence="10" id="KW-0406">Ion transport</keyword>
<reference evidence="11 12" key="2">
    <citation type="journal article" date="2016" name="Genome Announc.">
        <title>Draft Genome Sequence of the N2-Fixing Cyanobacterium Nostoc piscinale CENA21, Isolated from the Brazilian Amazon Floodplain.</title>
        <authorList>
            <person name="Leao T."/>
            <person name="Guimaraes P.I."/>
            <person name="de Melo A.G."/>
            <person name="Ramos R.T."/>
            <person name="Leao P.N."/>
            <person name="Silva A."/>
            <person name="Fiore M.F."/>
            <person name="Schneider M.P."/>
        </authorList>
    </citation>
    <scope>NUCLEOTIDE SEQUENCE [LARGE SCALE GENOMIC DNA]</scope>
    <source>
        <strain evidence="11 12">CENA21</strain>
    </source>
</reference>
<comment type="similarity">
    <text evidence="7 10">Belongs to the fluoride channel Fluc/FEX (TC 1.A.43) family.</text>
</comment>
<evidence type="ECO:0000256" key="6">
    <source>
        <dbReference type="ARBA" id="ARBA00023303"/>
    </source>
</evidence>
<dbReference type="PATRIC" id="fig|224013.5.peg.2695"/>
<evidence type="ECO:0000256" key="1">
    <source>
        <dbReference type="ARBA" id="ARBA00004651"/>
    </source>
</evidence>
<keyword evidence="5 10" id="KW-0472">Membrane</keyword>
<dbReference type="Proteomes" id="UP000062645">
    <property type="component" value="Chromosome"/>
</dbReference>
<comment type="subcellular location">
    <subcellularLocation>
        <location evidence="1 10">Cell membrane</location>
        <topology evidence="1 10">Multi-pass membrane protein</topology>
    </subcellularLocation>
</comment>
<evidence type="ECO:0000256" key="3">
    <source>
        <dbReference type="ARBA" id="ARBA00022692"/>
    </source>
</evidence>